<evidence type="ECO:0000256" key="2">
    <source>
        <dbReference type="ARBA" id="ARBA00022525"/>
    </source>
</evidence>
<accession>A0ABV6T4W2</accession>
<evidence type="ECO:0000313" key="4">
    <source>
        <dbReference type="Proteomes" id="UP001589920"/>
    </source>
</evidence>
<keyword evidence="2" id="KW-0964">Secreted</keyword>
<dbReference type="EMBL" id="JBHMQU010000011">
    <property type="protein sequence ID" value="MFC0811068.1"/>
    <property type="molecule type" value="Genomic_DNA"/>
</dbReference>
<gene>
    <name evidence="3" type="ORF">ACFHYO_02935</name>
</gene>
<dbReference type="InterPro" id="IPR018511">
    <property type="entry name" value="Hemolysin-typ_Ca-bd_CS"/>
</dbReference>
<dbReference type="Gene3D" id="2.150.10.10">
    <property type="entry name" value="Serralysin-like metalloprotease, C-terminal"/>
    <property type="match status" value="2"/>
</dbReference>
<dbReference type="Pfam" id="PF00353">
    <property type="entry name" value="HemolysinCabind"/>
    <property type="match status" value="4"/>
</dbReference>
<keyword evidence="4" id="KW-1185">Reference proteome</keyword>
<evidence type="ECO:0000256" key="1">
    <source>
        <dbReference type="ARBA" id="ARBA00004613"/>
    </source>
</evidence>
<dbReference type="PRINTS" id="PR00313">
    <property type="entry name" value="CABNDNGRPT"/>
</dbReference>
<name>A0ABV6T4W2_9RHOB</name>
<dbReference type="PANTHER" id="PTHR38340:SF1">
    <property type="entry name" value="S-LAYER PROTEIN"/>
    <property type="match status" value="1"/>
</dbReference>
<protein>
    <submittedName>
        <fullName evidence="3">Calcium-binding protein</fullName>
    </submittedName>
</protein>
<dbReference type="Gene3D" id="2.60.120.380">
    <property type="match status" value="2"/>
</dbReference>
<evidence type="ECO:0000313" key="3">
    <source>
        <dbReference type="EMBL" id="MFC0811068.1"/>
    </source>
</evidence>
<dbReference type="InterPro" id="IPR050557">
    <property type="entry name" value="RTX_toxin/Mannuronan_C5-epim"/>
</dbReference>
<dbReference type="PROSITE" id="PS00330">
    <property type="entry name" value="HEMOLYSIN_CALCIUM"/>
    <property type="match status" value="4"/>
</dbReference>
<dbReference type="RefSeq" id="WP_394318253.1">
    <property type="nucleotide sequence ID" value="NZ_JBHMQU010000011.1"/>
</dbReference>
<reference evidence="3 4" key="1">
    <citation type="submission" date="2024-09" db="EMBL/GenBank/DDBJ databases">
        <authorList>
            <person name="Sun Q."/>
            <person name="Mori K."/>
        </authorList>
    </citation>
    <scope>NUCLEOTIDE SEQUENCE [LARGE SCALE GENOMIC DNA]</scope>
    <source>
        <strain evidence="3 4">KCTC 42086</strain>
    </source>
</reference>
<dbReference type="InterPro" id="IPR011049">
    <property type="entry name" value="Serralysin-like_metalloprot_C"/>
</dbReference>
<comment type="caution">
    <text evidence="3">The sequence shown here is derived from an EMBL/GenBank/DDBJ whole genome shotgun (WGS) entry which is preliminary data.</text>
</comment>
<dbReference type="InterPro" id="IPR001343">
    <property type="entry name" value="Hemolysn_Ca-bd"/>
</dbReference>
<dbReference type="SUPFAM" id="SSF51120">
    <property type="entry name" value="beta-Roll"/>
    <property type="match status" value="3"/>
</dbReference>
<dbReference type="Proteomes" id="UP001589920">
    <property type="component" value="Unassembled WGS sequence"/>
</dbReference>
<organism evidence="3 4">
    <name type="scientific">Paracoccus panacisoli</name>
    <dbReference type="NCBI Taxonomy" id="1510163"/>
    <lineage>
        <taxon>Bacteria</taxon>
        <taxon>Pseudomonadati</taxon>
        <taxon>Pseudomonadota</taxon>
        <taxon>Alphaproteobacteria</taxon>
        <taxon>Rhodobacterales</taxon>
        <taxon>Paracoccaceae</taxon>
        <taxon>Paracoccus</taxon>
    </lineage>
</organism>
<comment type="subcellular location">
    <subcellularLocation>
        <location evidence="1">Secreted</location>
    </subcellularLocation>
</comment>
<proteinExistence type="predicted"/>
<sequence length="641" mass="65202">MPDIPGNTSTTSVITGTGAFTSALETSGDSDWWRVTLVAGRTYDFTFSGDGSATSLDDANFYILDSLGATLDSGYTYSGGPVVLSLTAATSGTYYIAVSDGSSDSQPEGNYVIRARMNDLLPNDNSTTGVVVNGMTSGALETSGDADRYKVMLTAGQRVDFTLSGDGSATSLDDANFLLLDQYGNVVASNYTYSGGPIWVAATASYTGAYYLVVADGSSDSAAEGSFRIDARLTDRVLADTSTTSSLRDGTSIAGQIDARGDADWTRFDAVAGTTYTFTLSGDGSANALGSKELVLRDASGNAIKYDYTYGTGSVTIEWKATSSGPVYLDSHSNSSTSGWGGYTLSVVSDAPVLTGTAGHDRLTAGSNDNRVIGLAGNDTLDGGAGNDTLVGGQGNDSLIGGAGIDTADYTGSLPARVYLGITGPQNTWQGADVLSGIENLLGGSGNDRFFGSTVGNVLNGGAGNDQLYGGGGNDTLIGGAGNDFFHGGADADVILFEGSAAVDVDIVRTTATGQGTDTLGGVENITGGSGSDIIRGNAAANVLNGAVGNDTLVGRGGSDVLTGGSGSDRFVFANWDGNDRVTDFQNGLDRIEIGGPTTGFRDLAVYNSAEGAVISWGGGTTITLVGIDRSMVDASDFIFT</sequence>
<dbReference type="PANTHER" id="PTHR38340">
    <property type="entry name" value="S-LAYER PROTEIN"/>
    <property type="match status" value="1"/>
</dbReference>